<evidence type="ECO:0000313" key="2">
    <source>
        <dbReference type="Proteomes" id="UP001409585"/>
    </source>
</evidence>
<proteinExistence type="predicted"/>
<sequence length="335" mass="37105">MEPLNFPPGGTLVSVERAQQLILQGHCLCIAGAGHLLEQLPKGVWIAGSIPYFMAQRGGETNSEQLLITEIKHFLGVPKIAFYSAQEIQNIAKDAPENGFSIVIIPAGSSVHEEYARNAPNYEDMYMKPILGWVSGVHLDHLGKQLPSVANGDIGESSQRQAVVMHVELPPDYSAEINTTNLFTQGDGPVFQFPQAGFHASQCSVDNDKTVNLAEYIQQNNIDIRLPLVADYCGMLVNISIREVGESTVTFYAPVFDGVDYRFARPLDDYQSQFQQQLPANTDSIQFSCNCILNYVYCELENKDIAIKGPMTFGEIAYQLLNQTMVYLTVDNTLE</sequence>
<gene>
    <name evidence="1" type="ORF">GCM10025791_10370</name>
</gene>
<reference evidence="2" key="1">
    <citation type="journal article" date="2019" name="Int. J. Syst. Evol. Microbiol.">
        <title>The Global Catalogue of Microorganisms (GCM) 10K type strain sequencing project: providing services to taxonomists for standard genome sequencing and annotation.</title>
        <authorList>
            <consortium name="The Broad Institute Genomics Platform"/>
            <consortium name="The Broad Institute Genome Sequencing Center for Infectious Disease"/>
            <person name="Wu L."/>
            <person name="Ma J."/>
        </authorList>
    </citation>
    <scope>NUCLEOTIDE SEQUENCE [LARGE SCALE GENOMIC DNA]</scope>
    <source>
        <strain evidence="2">JCM 19134</strain>
    </source>
</reference>
<dbReference type="RefSeq" id="WP_345418114.1">
    <property type="nucleotide sequence ID" value="NZ_AP031496.1"/>
</dbReference>
<dbReference type="EMBL" id="BAABLX010000007">
    <property type="protein sequence ID" value="GAA4935085.1"/>
    <property type="molecule type" value="Genomic_DNA"/>
</dbReference>
<protein>
    <submittedName>
        <fullName evidence="1">Uncharacterized protein</fullName>
    </submittedName>
</protein>
<name>A0AAV3TYW7_9ALTE</name>
<organism evidence="1 2">
    <name type="scientific">Halioxenophilus aromaticivorans</name>
    <dbReference type="NCBI Taxonomy" id="1306992"/>
    <lineage>
        <taxon>Bacteria</taxon>
        <taxon>Pseudomonadati</taxon>
        <taxon>Pseudomonadota</taxon>
        <taxon>Gammaproteobacteria</taxon>
        <taxon>Alteromonadales</taxon>
        <taxon>Alteromonadaceae</taxon>
        <taxon>Halioxenophilus</taxon>
    </lineage>
</organism>
<dbReference type="Proteomes" id="UP001409585">
    <property type="component" value="Unassembled WGS sequence"/>
</dbReference>
<dbReference type="Pfam" id="PF22396">
    <property type="entry name" value="DUF6976"/>
    <property type="match status" value="1"/>
</dbReference>
<comment type="caution">
    <text evidence="1">The sequence shown here is derived from an EMBL/GenBank/DDBJ whole genome shotgun (WGS) entry which is preliminary data.</text>
</comment>
<dbReference type="InterPro" id="IPR054249">
    <property type="entry name" value="DUF6976"/>
</dbReference>
<evidence type="ECO:0000313" key="1">
    <source>
        <dbReference type="EMBL" id="GAA4935085.1"/>
    </source>
</evidence>
<dbReference type="AlphaFoldDB" id="A0AAV3TYW7"/>
<keyword evidence="2" id="KW-1185">Reference proteome</keyword>
<accession>A0AAV3TYW7</accession>